<name>T1F2G9_HELRO</name>
<evidence type="ECO:0000256" key="11">
    <source>
        <dbReference type="SAM" id="Phobius"/>
    </source>
</evidence>
<feature type="compositionally biased region" description="Low complexity" evidence="10">
    <location>
        <begin position="131"/>
        <end position="159"/>
    </location>
</feature>
<dbReference type="InParanoid" id="T1F2G9"/>
<evidence type="ECO:0000313" key="15">
    <source>
        <dbReference type="Proteomes" id="UP000015101"/>
    </source>
</evidence>
<dbReference type="CDD" id="cd00191">
    <property type="entry name" value="TY"/>
    <property type="match status" value="1"/>
</dbReference>
<evidence type="ECO:0000256" key="8">
    <source>
        <dbReference type="ARBA" id="ARBA00023157"/>
    </source>
</evidence>
<dbReference type="PROSITE" id="PS51162">
    <property type="entry name" value="THYROGLOBULIN_1_2"/>
    <property type="match status" value="1"/>
</dbReference>
<organism evidence="14 15">
    <name type="scientific">Helobdella robusta</name>
    <name type="common">Californian leech</name>
    <dbReference type="NCBI Taxonomy" id="6412"/>
    <lineage>
        <taxon>Eukaryota</taxon>
        <taxon>Metazoa</taxon>
        <taxon>Spiralia</taxon>
        <taxon>Lophotrochozoa</taxon>
        <taxon>Annelida</taxon>
        <taxon>Clitellata</taxon>
        <taxon>Hirudinea</taxon>
        <taxon>Rhynchobdellida</taxon>
        <taxon>Glossiphoniidae</taxon>
        <taxon>Helobdella</taxon>
    </lineage>
</organism>
<feature type="disulfide bond" evidence="9">
    <location>
        <begin position="51"/>
        <end position="58"/>
    </location>
</feature>
<feature type="compositionally biased region" description="Basic and acidic residues" evidence="10">
    <location>
        <begin position="169"/>
        <end position="184"/>
    </location>
</feature>
<feature type="region of interest" description="Disordered" evidence="10">
    <location>
        <begin position="114"/>
        <end position="222"/>
    </location>
</feature>
<dbReference type="InterPro" id="IPR036857">
    <property type="entry name" value="Thyroglobulin_1_sf"/>
</dbReference>
<evidence type="ECO:0000256" key="6">
    <source>
        <dbReference type="ARBA" id="ARBA00022989"/>
    </source>
</evidence>
<keyword evidence="4 11" id="KW-0812">Transmembrane</keyword>
<feature type="transmembrane region" description="Helical" evidence="11">
    <location>
        <begin position="229"/>
        <end position="253"/>
    </location>
</feature>
<accession>T1F2G9</accession>
<feature type="domain" description="Thyroglobulin type-1" evidence="12">
    <location>
        <begin position="23"/>
        <end position="81"/>
    </location>
</feature>
<feature type="compositionally biased region" description="Acidic residues" evidence="10">
    <location>
        <begin position="185"/>
        <end position="211"/>
    </location>
</feature>
<dbReference type="GO" id="GO:0005604">
    <property type="term" value="C:basement membrane"/>
    <property type="evidence" value="ECO:0000318"/>
    <property type="project" value="GO_Central"/>
</dbReference>
<comment type="subcellular location">
    <subcellularLocation>
        <location evidence="1">Membrane</location>
        <topology evidence="1">Single-pass type I membrane protein</topology>
    </subcellularLocation>
    <subcellularLocation>
        <location evidence="2">Secreted</location>
    </subcellularLocation>
</comment>
<dbReference type="GO" id="GO:0007160">
    <property type="term" value="P:cell-matrix adhesion"/>
    <property type="evidence" value="ECO:0000318"/>
    <property type="project" value="GO_Central"/>
</dbReference>
<dbReference type="EMBL" id="AMQM01003442">
    <property type="status" value="NOT_ANNOTATED_CDS"/>
    <property type="molecule type" value="Genomic_DNA"/>
</dbReference>
<dbReference type="InterPro" id="IPR000716">
    <property type="entry name" value="Thyroglobulin_1"/>
</dbReference>
<dbReference type="OrthoDB" id="10044468at2759"/>
<reference evidence="14" key="3">
    <citation type="submission" date="2015-06" db="UniProtKB">
        <authorList>
            <consortium name="EnsemblMetazoa"/>
        </authorList>
    </citation>
    <scope>IDENTIFICATION</scope>
</reference>
<dbReference type="Pfam" id="PF00086">
    <property type="entry name" value="Thyroglobulin_1"/>
    <property type="match status" value="1"/>
</dbReference>
<sequence>MAAVSVDGKARYQQNMTSPTSQPTKCQLTRSTKNPYVVHCLNDGSFDPIQCHDVTKECWCVDEDGEYIQNTIVKMPRQPICNHHGKPFYISPEHTFTNTGKDTPQTNYVTRTSTNQEKADDGQDEDANYPNLNGKNLHNNNNNNHNNNNNNNKNKSGSNPDHSSNKISDTTRENQEKNKNNPKDDSDDADDDAYNDDDDDYNGSDDDDETETSSSSSSSSVALAKHDPVFTVGISLIVIAFIIIIVIITAWIIHRFRRKDEGSYVLAVSELVTSSSGYSITKNSEYFA</sequence>
<evidence type="ECO:0000256" key="2">
    <source>
        <dbReference type="ARBA" id="ARBA00004613"/>
    </source>
</evidence>
<keyword evidence="15" id="KW-1185">Reference proteome</keyword>
<keyword evidence="5" id="KW-0677">Repeat</keyword>
<keyword evidence="6 11" id="KW-1133">Transmembrane helix</keyword>
<evidence type="ECO:0000256" key="10">
    <source>
        <dbReference type="SAM" id="MobiDB-lite"/>
    </source>
</evidence>
<evidence type="ECO:0000256" key="9">
    <source>
        <dbReference type="PROSITE-ProRule" id="PRU00500"/>
    </source>
</evidence>
<evidence type="ECO:0000313" key="13">
    <source>
        <dbReference type="EMBL" id="ESO08210.1"/>
    </source>
</evidence>
<feature type="compositionally biased region" description="Polar residues" evidence="10">
    <location>
        <begin position="12"/>
        <end position="28"/>
    </location>
</feature>
<keyword evidence="8 9" id="KW-1015">Disulfide bond</keyword>
<reference evidence="13 15" key="2">
    <citation type="journal article" date="2013" name="Nature">
        <title>Insights into bilaterian evolution from three spiralian genomes.</title>
        <authorList>
            <person name="Simakov O."/>
            <person name="Marletaz F."/>
            <person name="Cho S.J."/>
            <person name="Edsinger-Gonzales E."/>
            <person name="Havlak P."/>
            <person name="Hellsten U."/>
            <person name="Kuo D.H."/>
            <person name="Larsson T."/>
            <person name="Lv J."/>
            <person name="Arendt D."/>
            <person name="Savage R."/>
            <person name="Osoegawa K."/>
            <person name="de Jong P."/>
            <person name="Grimwood J."/>
            <person name="Chapman J.A."/>
            <person name="Shapiro H."/>
            <person name="Aerts A."/>
            <person name="Otillar R.P."/>
            <person name="Terry A.Y."/>
            <person name="Boore J.L."/>
            <person name="Grigoriev I.V."/>
            <person name="Lindberg D.R."/>
            <person name="Seaver E.C."/>
            <person name="Weisblat D.A."/>
            <person name="Putnam N.H."/>
            <person name="Rokhsar D.S."/>
        </authorList>
    </citation>
    <scope>NUCLEOTIDE SEQUENCE</scope>
</reference>
<dbReference type="Proteomes" id="UP000015101">
    <property type="component" value="Unassembled WGS sequence"/>
</dbReference>
<protein>
    <recommendedName>
        <fullName evidence="12">Thyroglobulin type-1 domain-containing protein</fullName>
    </recommendedName>
</protein>
<dbReference type="AlphaFoldDB" id="T1F2G9"/>
<dbReference type="SUPFAM" id="SSF57610">
    <property type="entry name" value="Thyroglobulin type-1 domain"/>
    <property type="match status" value="1"/>
</dbReference>
<dbReference type="PANTHER" id="PTHR12352">
    <property type="entry name" value="SECRETED MODULAR CALCIUM-BINDING PROTEIN"/>
    <property type="match status" value="1"/>
</dbReference>
<dbReference type="PROSITE" id="PS00484">
    <property type="entry name" value="THYROGLOBULIN_1_1"/>
    <property type="match status" value="1"/>
</dbReference>
<keyword evidence="7 11" id="KW-0472">Membrane</keyword>
<dbReference type="SMART" id="SM00211">
    <property type="entry name" value="TY"/>
    <property type="match status" value="1"/>
</dbReference>
<comment type="caution">
    <text evidence="9">Lacks conserved residue(s) required for the propagation of feature annotation.</text>
</comment>
<evidence type="ECO:0000256" key="1">
    <source>
        <dbReference type="ARBA" id="ARBA00004479"/>
    </source>
</evidence>
<dbReference type="GeneID" id="20203019"/>
<gene>
    <name evidence="14" type="primary">20203019</name>
    <name evidence="13" type="ORF">HELRODRAFT_169949</name>
</gene>
<dbReference type="EnsemblMetazoa" id="HelroT169949">
    <property type="protein sequence ID" value="HelroP169949"/>
    <property type="gene ID" value="HelroG169949"/>
</dbReference>
<dbReference type="GO" id="GO:0016020">
    <property type="term" value="C:membrane"/>
    <property type="evidence" value="ECO:0007669"/>
    <property type="project" value="UniProtKB-SubCell"/>
</dbReference>
<dbReference type="KEGG" id="hro:HELRODRAFT_169949"/>
<dbReference type="InterPro" id="IPR051950">
    <property type="entry name" value="Dev_reg/Prot_inhib"/>
</dbReference>
<proteinExistence type="predicted"/>
<feature type="region of interest" description="Disordered" evidence="10">
    <location>
        <begin position="1"/>
        <end position="28"/>
    </location>
</feature>
<evidence type="ECO:0000256" key="4">
    <source>
        <dbReference type="ARBA" id="ARBA00022692"/>
    </source>
</evidence>
<dbReference type="GO" id="GO:0005615">
    <property type="term" value="C:extracellular space"/>
    <property type="evidence" value="ECO:0000318"/>
    <property type="project" value="GO_Central"/>
</dbReference>
<evidence type="ECO:0000256" key="5">
    <source>
        <dbReference type="ARBA" id="ARBA00022737"/>
    </source>
</evidence>
<dbReference type="CTD" id="20203019"/>
<evidence type="ECO:0000256" key="7">
    <source>
        <dbReference type="ARBA" id="ARBA00023136"/>
    </source>
</evidence>
<dbReference type="PANTHER" id="PTHR12352:SF3">
    <property type="entry name" value="NIDOGEN-2"/>
    <property type="match status" value="1"/>
</dbReference>
<dbReference type="InterPro" id="IPR027789">
    <property type="entry name" value="Syndecan/Neurexin_dom"/>
</dbReference>
<evidence type="ECO:0000259" key="12">
    <source>
        <dbReference type="PROSITE" id="PS51162"/>
    </source>
</evidence>
<dbReference type="Gene3D" id="4.10.800.10">
    <property type="entry name" value="Thyroglobulin type-1"/>
    <property type="match status" value="1"/>
</dbReference>
<keyword evidence="3" id="KW-0964">Secreted</keyword>
<dbReference type="RefSeq" id="XP_009013999.1">
    <property type="nucleotide sequence ID" value="XM_009015751.1"/>
</dbReference>
<dbReference type="EMBL" id="KB096134">
    <property type="protein sequence ID" value="ESO08210.1"/>
    <property type="molecule type" value="Genomic_DNA"/>
</dbReference>
<dbReference type="HOGENOM" id="CLU_967334_0_0_1"/>
<dbReference type="Pfam" id="PF01034">
    <property type="entry name" value="Syndecan"/>
    <property type="match status" value="1"/>
</dbReference>
<evidence type="ECO:0000256" key="3">
    <source>
        <dbReference type="ARBA" id="ARBA00022525"/>
    </source>
</evidence>
<reference evidence="15" key="1">
    <citation type="submission" date="2012-12" db="EMBL/GenBank/DDBJ databases">
        <authorList>
            <person name="Hellsten U."/>
            <person name="Grimwood J."/>
            <person name="Chapman J.A."/>
            <person name="Shapiro H."/>
            <person name="Aerts A."/>
            <person name="Otillar R.P."/>
            <person name="Terry A.Y."/>
            <person name="Boore J.L."/>
            <person name="Simakov O."/>
            <person name="Marletaz F."/>
            <person name="Cho S.-J."/>
            <person name="Edsinger-Gonzales E."/>
            <person name="Havlak P."/>
            <person name="Kuo D.-H."/>
            <person name="Larsson T."/>
            <person name="Lv J."/>
            <person name="Arendt D."/>
            <person name="Savage R."/>
            <person name="Osoegawa K."/>
            <person name="de Jong P."/>
            <person name="Lindberg D.R."/>
            <person name="Seaver E.C."/>
            <person name="Weisblat D.A."/>
            <person name="Putnam N.H."/>
            <person name="Grigoriev I.V."/>
            <person name="Rokhsar D.S."/>
        </authorList>
    </citation>
    <scope>NUCLEOTIDE SEQUENCE</scope>
</reference>
<evidence type="ECO:0000313" key="14">
    <source>
        <dbReference type="EnsemblMetazoa" id="HelroP169949"/>
    </source>
</evidence>